<dbReference type="InterPro" id="IPR025877">
    <property type="entry name" value="MobA-like_NTP_Trfase"/>
</dbReference>
<dbReference type="InterPro" id="IPR029044">
    <property type="entry name" value="Nucleotide-diphossugar_trans"/>
</dbReference>
<feature type="domain" description="MobA-like NTP transferase" evidence="1">
    <location>
        <begin position="11"/>
        <end position="172"/>
    </location>
</feature>
<protein>
    <submittedName>
        <fullName evidence="2">Nicotine blue oxidoreductase</fullName>
    </submittedName>
</protein>
<dbReference type="EMBL" id="SHLD01000001">
    <property type="protein sequence ID" value="RZU75015.1"/>
    <property type="molecule type" value="Genomic_DNA"/>
</dbReference>
<dbReference type="RefSeq" id="WP_130334705.1">
    <property type="nucleotide sequence ID" value="NZ_SHLD01000001.1"/>
</dbReference>
<reference evidence="2 3" key="1">
    <citation type="submission" date="2019-02" db="EMBL/GenBank/DDBJ databases">
        <title>Sequencing the genomes of 1000 actinobacteria strains.</title>
        <authorList>
            <person name="Klenk H.-P."/>
        </authorList>
    </citation>
    <scope>NUCLEOTIDE SEQUENCE [LARGE SCALE GENOMIC DNA]</scope>
    <source>
        <strain evidence="2 3">DSM 45612</strain>
    </source>
</reference>
<dbReference type="OrthoDB" id="4427994at2"/>
<accession>A0A4Q8BCM8</accession>
<comment type="caution">
    <text evidence="2">The sequence shown here is derived from an EMBL/GenBank/DDBJ whole genome shotgun (WGS) entry which is preliminary data.</text>
</comment>
<dbReference type="GO" id="GO:0016779">
    <property type="term" value="F:nucleotidyltransferase activity"/>
    <property type="evidence" value="ECO:0007669"/>
    <property type="project" value="UniProtKB-ARBA"/>
</dbReference>
<dbReference type="SUPFAM" id="SSF53448">
    <property type="entry name" value="Nucleotide-diphospho-sugar transferases"/>
    <property type="match status" value="1"/>
</dbReference>
<sequence length="210" mass="21426">MKECSLSKVAGLVLAAGAGTRYGGPKALVRADDGHLLVEHAAATLRTGGCAPIVVVLGAKSDWVRGEARLADVSLVDNADWKSGMGSSLRAGLAALADADVDGVAVLLVDTPDIGPEAVRRLVVAVDGPGALLTATYGGRRGHPVIIGRDHWAGVAALATGDVGARAYLAAHSAKVRGVPCEDVADDTDLDVVPAENTSAQVKRRVRTRA</sequence>
<evidence type="ECO:0000313" key="2">
    <source>
        <dbReference type="EMBL" id="RZU75015.1"/>
    </source>
</evidence>
<dbReference type="Pfam" id="PF12804">
    <property type="entry name" value="NTP_transf_3"/>
    <property type="match status" value="1"/>
</dbReference>
<keyword evidence="3" id="KW-1185">Reference proteome</keyword>
<dbReference type="AlphaFoldDB" id="A0A4Q8BCM8"/>
<name>A0A4Q8BCM8_9ACTN</name>
<dbReference type="PANTHER" id="PTHR43777:SF1">
    <property type="entry name" value="MOLYBDENUM COFACTOR CYTIDYLYLTRANSFERASE"/>
    <property type="match status" value="1"/>
</dbReference>
<evidence type="ECO:0000313" key="3">
    <source>
        <dbReference type="Proteomes" id="UP000294114"/>
    </source>
</evidence>
<organism evidence="2 3">
    <name type="scientific">Micromonospora kangleipakensis</name>
    <dbReference type="NCBI Taxonomy" id="1077942"/>
    <lineage>
        <taxon>Bacteria</taxon>
        <taxon>Bacillati</taxon>
        <taxon>Actinomycetota</taxon>
        <taxon>Actinomycetes</taxon>
        <taxon>Micromonosporales</taxon>
        <taxon>Micromonosporaceae</taxon>
        <taxon>Micromonospora</taxon>
    </lineage>
</organism>
<gene>
    <name evidence="2" type="ORF">EV384_3526</name>
</gene>
<dbReference type="PANTHER" id="PTHR43777">
    <property type="entry name" value="MOLYBDENUM COFACTOR CYTIDYLYLTRANSFERASE"/>
    <property type="match status" value="1"/>
</dbReference>
<dbReference type="Proteomes" id="UP000294114">
    <property type="component" value="Unassembled WGS sequence"/>
</dbReference>
<dbReference type="CDD" id="cd04182">
    <property type="entry name" value="GT_2_like_f"/>
    <property type="match status" value="1"/>
</dbReference>
<evidence type="ECO:0000259" key="1">
    <source>
        <dbReference type="Pfam" id="PF12804"/>
    </source>
</evidence>
<proteinExistence type="predicted"/>
<dbReference type="Gene3D" id="3.90.550.10">
    <property type="entry name" value="Spore Coat Polysaccharide Biosynthesis Protein SpsA, Chain A"/>
    <property type="match status" value="1"/>
</dbReference>